<dbReference type="OrthoDB" id="8565654at2"/>
<organism evidence="5">
    <name type="scientific">Dechloromonas aromatica (strain RCB)</name>
    <dbReference type="NCBI Taxonomy" id="159087"/>
    <lineage>
        <taxon>Bacteria</taxon>
        <taxon>Pseudomonadati</taxon>
        <taxon>Pseudomonadota</taxon>
        <taxon>Betaproteobacteria</taxon>
        <taxon>Rhodocyclales</taxon>
        <taxon>Azonexaceae</taxon>
        <taxon>Dechloromonas</taxon>
    </lineage>
</organism>
<dbReference type="GO" id="GO:0046872">
    <property type="term" value="F:metal ion binding"/>
    <property type="evidence" value="ECO:0007669"/>
    <property type="project" value="UniProtKB-KW"/>
</dbReference>
<protein>
    <recommendedName>
        <fullName evidence="4">Hemerythrin-like domain-containing protein</fullName>
    </recommendedName>
</protein>
<feature type="domain" description="Hemerythrin-like" evidence="4">
    <location>
        <begin position="40"/>
        <end position="176"/>
    </location>
</feature>
<keyword evidence="3" id="KW-0408">Iron</keyword>
<dbReference type="InterPro" id="IPR012827">
    <property type="entry name" value="Hemerythrin_metal-bd"/>
</dbReference>
<gene>
    <name evidence="5" type="ordered locus">Daro_2970</name>
</gene>
<evidence type="ECO:0000256" key="1">
    <source>
        <dbReference type="ARBA" id="ARBA00010587"/>
    </source>
</evidence>
<dbReference type="InterPro" id="IPR012312">
    <property type="entry name" value="Hemerythrin-like"/>
</dbReference>
<comment type="similarity">
    <text evidence="1">Belongs to the hemerythrin family.</text>
</comment>
<reference evidence="5" key="1">
    <citation type="submission" date="2005-08" db="EMBL/GenBank/DDBJ databases">
        <title>Complete sequence of Dechloromonas aromatica RCB.</title>
        <authorList>
            <person name="Salinero K.K."/>
            <person name="Copeland A."/>
            <person name="Lucas S."/>
            <person name="Lapidus A."/>
            <person name="Barry K."/>
            <person name="Detter J.C."/>
            <person name="Glavina T."/>
            <person name="Hammon N."/>
            <person name="Israni S."/>
            <person name="Pitluck S."/>
            <person name="Di Bartolo G."/>
            <person name="Trong S."/>
            <person name="Schmutz J."/>
            <person name="Larimer F."/>
            <person name="Land M."/>
            <person name="Ivanova N."/>
            <person name="Richardson P."/>
        </authorList>
    </citation>
    <scope>NUCLEOTIDE SEQUENCE</scope>
    <source>
        <strain evidence="5">RCB</strain>
    </source>
</reference>
<evidence type="ECO:0000256" key="3">
    <source>
        <dbReference type="ARBA" id="ARBA00023004"/>
    </source>
</evidence>
<sequence length="187" mass="21295">MTKQRAVSIPTRRDESVSALSDITAHWLTTGALPPELVTGHKLIDFEHRFLVSAIANLRKVCIDHETFADCSGCGHESQLRCENQLIGLLGDIFSFILDHFKTEESIMRDSLMLMVDRDMCQAHMEDHAEIAAKVQEIVSSLDQLHVVSRIRELEKLLARWITNHIALHDLLLARWISREDSLLQGF</sequence>
<keyword evidence="2" id="KW-0479">Metal-binding</keyword>
<dbReference type="NCBIfam" id="TIGR02481">
    <property type="entry name" value="hemeryth_dom"/>
    <property type="match status" value="1"/>
</dbReference>
<dbReference type="Gene3D" id="1.20.120.50">
    <property type="entry name" value="Hemerythrin-like"/>
    <property type="match status" value="1"/>
</dbReference>
<name>Q47BT1_DECAR</name>
<evidence type="ECO:0000256" key="2">
    <source>
        <dbReference type="ARBA" id="ARBA00022723"/>
    </source>
</evidence>
<dbReference type="STRING" id="159087.Daro_2970"/>
<dbReference type="eggNOG" id="COG2703">
    <property type="taxonomic scope" value="Bacteria"/>
</dbReference>
<dbReference type="CDD" id="cd12107">
    <property type="entry name" value="Hemerythrin"/>
    <property type="match status" value="1"/>
</dbReference>
<evidence type="ECO:0000259" key="4">
    <source>
        <dbReference type="Pfam" id="PF01814"/>
    </source>
</evidence>
<dbReference type="SUPFAM" id="SSF47188">
    <property type="entry name" value="Hemerythrin-like"/>
    <property type="match status" value="1"/>
</dbReference>
<evidence type="ECO:0000313" key="5">
    <source>
        <dbReference type="EMBL" id="AAZ47700.1"/>
    </source>
</evidence>
<dbReference type="KEGG" id="dar:Daro_2970"/>
<dbReference type="InterPro" id="IPR035938">
    <property type="entry name" value="Hemerythrin-like_sf"/>
</dbReference>
<proteinExistence type="inferred from homology"/>
<dbReference type="EMBL" id="CP000089">
    <property type="protein sequence ID" value="AAZ47700.1"/>
    <property type="molecule type" value="Genomic_DNA"/>
</dbReference>
<accession>Q47BT1</accession>
<dbReference type="Pfam" id="PF01814">
    <property type="entry name" value="Hemerythrin"/>
    <property type="match status" value="1"/>
</dbReference>
<dbReference type="HOGENOM" id="CLU_1445453_0_0_4"/>
<dbReference type="AlphaFoldDB" id="Q47BT1"/>